<organism evidence="2 3">
    <name type="scientific">Arcticibacterium luteifluviistationis</name>
    <dbReference type="NCBI Taxonomy" id="1784714"/>
    <lineage>
        <taxon>Bacteria</taxon>
        <taxon>Pseudomonadati</taxon>
        <taxon>Bacteroidota</taxon>
        <taxon>Cytophagia</taxon>
        <taxon>Cytophagales</taxon>
        <taxon>Leadbetterellaceae</taxon>
        <taxon>Arcticibacterium</taxon>
    </lineage>
</organism>
<feature type="transmembrane region" description="Helical" evidence="1">
    <location>
        <begin position="12"/>
        <end position="31"/>
    </location>
</feature>
<reference evidence="2 3" key="1">
    <citation type="submission" date="2018-05" db="EMBL/GenBank/DDBJ databases">
        <title>Complete genome sequence of Arcticibacterium luteifluviistationis SM1504T, a cytophagaceae bacterium isolated from Arctic surface seawater.</title>
        <authorList>
            <person name="Li Y."/>
            <person name="Qin Q.-L."/>
        </authorList>
    </citation>
    <scope>NUCLEOTIDE SEQUENCE [LARGE SCALE GENOMIC DNA]</scope>
    <source>
        <strain evidence="2 3">SM1504</strain>
    </source>
</reference>
<dbReference type="AlphaFoldDB" id="A0A2Z4G6C5"/>
<keyword evidence="1" id="KW-0812">Transmembrane</keyword>
<dbReference type="EMBL" id="CP029480">
    <property type="protein sequence ID" value="AWV96692.1"/>
    <property type="molecule type" value="Genomic_DNA"/>
</dbReference>
<keyword evidence="1" id="KW-0472">Membrane</keyword>
<feature type="transmembrane region" description="Helical" evidence="1">
    <location>
        <begin position="37"/>
        <end position="56"/>
    </location>
</feature>
<protein>
    <submittedName>
        <fullName evidence="2">Uncharacterized protein</fullName>
    </submittedName>
</protein>
<dbReference type="RefSeq" id="WP_111369794.1">
    <property type="nucleotide sequence ID" value="NZ_CP029480.1"/>
</dbReference>
<gene>
    <name evidence="2" type="ORF">DJ013_00160</name>
</gene>
<name>A0A2Z4G6C5_9BACT</name>
<dbReference type="Proteomes" id="UP000249873">
    <property type="component" value="Chromosome"/>
</dbReference>
<evidence type="ECO:0000313" key="2">
    <source>
        <dbReference type="EMBL" id="AWV96692.1"/>
    </source>
</evidence>
<keyword evidence="1" id="KW-1133">Transmembrane helix</keyword>
<evidence type="ECO:0000256" key="1">
    <source>
        <dbReference type="SAM" id="Phobius"/>
    </source>
</evidence>
<accession>A0A2Z4G6C5</accession>
<sequence>MEDIIKKLSLATIIFSCILILIFLVVDLGIFGDEVRITGLYYVFMAVFLGCATWIYRNRQRFNDF</sequence>
<evidence type="ECO:0000313" key="3">
    <source>
        <dbReference type="Proteomes" id="UP000249873"/>
    </source>
</evidence>
<dbReference type="KEGG" id="als:DJ013_00160"/>
<proteinExistence type="predicted"/>
<dbReference type="OrthoDB" id="9949975at2"/>
<keyword evidence="3" id="KW-1185">Reference proteome</keyword>